<evidence type="ECO:0000256" key="1">
    <source>
        <dbReference type="SAM" id="MobiDB-lite"/>
    </source>
</evidence>
<organism evidence="2 3">
    <name type="scientific">Brachionus plicatilis</name>
    <name type="common">Marine rotifer</name>
    <name type="synonym">Brachionus muelleri</name>
    <dbReference type="NCBI Taxonomy" id="10195"/>
    <lineage>
        <taxon>Eukaryota</taxon>
        <taxon>Metazoa</taxon>
        <taxon>Spiralia</taxon>
        <taxon>Gnathifera</taxon>
        <taxon>Rotifera</taxon>
        <taxon>Eurotatoria</taxon>
        <taxon>Monogononta</taxon>
        <taxon>Pseudotrocha</taxon>
        <taxon>Ploima</taxon>
        <taxon>Brachionidae</taxon>
        <taxon>Brachionus</taxon>
    </lineage>
</organism>
<feature type="region of interest" description="Disordered" evidence="1">
    <location>
        <begin position="36"/>
        <end position="58"/>
    </location>
</feature>
<gene>
    <name evidence="2" type="ORF">BpHYR1_023962</name>
</gene>
<dbReference type="AlphaFoldDB" id="A0A3M7SQG0"/>
<name>A0A3M7SQG0_BRAPC</name>
<proteinExistence type="predicted"/>
<dbReference type="EMBL" id="REGN01000982">
    <property type="protein sequence ID" value="RNA37778.1"/>
    <property type="molecule type" value="Genomic_DNA"/>
</dbReference>
<keyword evidence="3" id="KW-1185">Reference proteome</keyword>
<comment type="caution">
    <text evidence="2">The sequence shown here is derived from an EMBL/GenBank/DDBJ whole genome shotgun (WGS) entry which is preliminary data.</text>
</comment>
<evidence type="ECO:0000313" key="2">
    <source>
        <dbReference type="EMBL" id="RNA37778.1"/>
    </source>
</evidence>
<sequence length="79" mass="8432">MKPAPMLALTSRIGKMKPSGAPFRSGLSENEYCTNPNQARSTALASSTPPSPPFSQFSHKTASNAPFCLLISNTRSISF</sequence>
<protein>
    <submittedName>
        <fullName evidence="2">Uncharacterized protein</fullName>
    </submittedName>
</protein>
<accession>A0A3M7SQG0</accession>
<reference evidence="2 3" key="1">
    <citation type="journal article" date="2018" name="Sci. Rep.">
        <title>Genomic signatures of local adaptation to the degree of environmental predictability in rotifers.</title>
        <authorList>
            <person name="Franch-Gras L."/>
            <person name="Hahn C."/>
            <person name="Garcia-Roger E.M."/>
            <person name="Carmona M.J."/>
            <person name="Serra M."/>
            <person name="Gomez A."/>
        </authorList>
    </citation>
    <scope>NUCLEOTIDE SEQUENCE [LARGE SCALE GENOMIC DNA]</scope>
    <source>
        <strain evidence="2">HYR1</strain>
    </source>
</reference>
<feature type="compositionally biased region" description="Low complexity" evidence="1">
    <location>
        <begin position="41"/>
        <end position="58"/>
    </location>
</feature>
<evidence type="ECO:0000313" key="3">
    <source>
        <dbReference type="Proteomes" id="UP000276133"/>
    </source>
</evidence>
<dbReference type="Proteomes" id="UP000276133">
    <property type="component" value="Unassembled WGS sequence"/>
</dbReference>